<dbReference type="OrthoDB" id="157328at2157"/>
<sequence length="282" mass="28841">MTRVLVPVAVLEGGSVSTGLISLLGTVDVTVLGYHILPEQTPPDQARLRFEERATSALEDISQEFAAAGGAADHRLVFTHDREQTIRRVAGEVDADAFAVPGTTGDVDRILVSLSGDVDADRILSFVKALVGDRDIGVTLFLAAGAEMPGDGAADAAASESADPGVAGDVGDGVDARLAAAADRLREAGLDVDTATAADGSPFDALIDAVPGHDAVVMGERAPSFRSFVFGEESERVAAASVGPVLVVRDRRADDESDEDTAASAADDTASAADETAPAADE</sequence>
<dbReference type="SUPFAM" id="SSF52402">
    <property type="entry name" value="Adenine nucleotide alpha hydrolases-like"/>
    <property type="match status" value="1"/>
</dbReference>
<evidence type="ECO:0000313" key="4">
    <source>
        <dbReference type="Proteomes" id="UP000679341"/>
    </source>
</evidence>
<feature type="compositionally biased region" description="Low complexity" evidence="1">
    <location>
        <begin position="262"/>
        <end position="282"/>
    </location>
</feature>
<feature type="domain" description="UspA" evidence="2">
    <location>
        <begin position="108"/>
        <end position="249"/>
    </location>
</feature>
<evidence type="ECO:0000256" key="1">
    <source>
        <dbReference type="SAM" id="MobiDB-lite"/>
    </source>
</evidence>
<protein>
    <submittedName>
        <fullName evidence="3">Universal stress protein</fullName>
    </submittedName>
</protein>
<organism evidence="3 4">
    <name type="scientific">Halorubrum ruber</name>
    <dbReference type="NCBI Taxonomy" id="2982524"/>
    <lineage>
        <taxon>Archaea</taxon>
        <taxon>Methanobacteriati</taxon>
        <taxon>Methanobacteriota</taxon>
        <taxon>Stenosarchaea group</taxon>
        <taxon>Halobacteria</taxon>
        <taxon>Halobacteriales</taxon>
        <taxon>Haloferacaceae</taxon>
        <taxon>Halorubrum</taxon>
    </lineage>
</organism>
<gene>
    <name evidence="3" type="ORF">J7656_04045</name>
</gene>
<dbReference type="EMBL" id="CP073695">
    <property type="protein sequence ID" value="QUO48535.1"/>
    <property type="molecule type" value="Genomic_DNA"/>
</dbReference>
<dbReference type="KEGG" id="hss:J7656_04045"/>
<dbReference type="Gene3D" id="3.40.50.12370">
    <property type="match status" value="1"/>
</dbReference>
<proteinExistence type="predicted"/>
<keyword evidence="4" id="KW-1185">Reference proteome</keyword>
<evidence type="ECO:0000313" key="3">
    <source>
        <dbReference type="EMBL" id="QUO48535.1"/>
    </source>
</evidence>
<dbReference type="GeneID" id="64826683"/>
<feature type="region of interest" description="Disordered" evidence="1">
    <location>
        <begin position="247"/>
        <end position="282"/>
    </location>
</feature>
<accession>A0A8T8LNZ5</accession>
<dbReference type="InterPro" id="IPR006016">
    <property type="entry name" value="UspA"/>
</dbReference>
<dbReference type="Proteomes" id="UP000679341">
    <property type="component" value="Chromosome"/>
</dbReference>
<dbReference type="Pfam" id="PF00582">
    <property type="entry name" value="Usp"/>
    <property type="match status" value="1"/>
</dbReference>
<dbReference type="RefSeq" id="WP_211554187.1">
    <property type="nucleotide sequence ID" value="NZ_CP073695.1"/>
</dbReference>
<dbReference type="AlphaFoldDB" id="A0A8T8LNZ5"/>
<name>A0A8T8LNZ5_9EURY</name>
<evidence type="ECO:0000259" key="2">
    <source>
        <dbReference type="Pfam" id="PF00582"/>
    </source>
</evidence>
<reference evidence="3 4" key="1">
    <citation type="submission" date="2021-03" db="EMBL/GenBank/DDBJ databases">
        <title>Halorubrum sodomense MBLA0099, Whole genome shotgun sequencing.</title>
        <authorList>
            <person name="Seo M.-J."/>
            <person name="Cho E.-S."/>
            <person name="Hwang C.Y."/>
        </authorList>
    </citation>
    <scope>NUCLEOTIDE SEQUENCE [LARGE SCALE GENOMIC DNA]</scope>
    <source>
        <strain evidence="3 4">MBLA0099</strain>
    </source>
</reference>